<dbReference type="AlphaFoldDB" id="A0A9D9GS90"/>
<organism evidence="1 2">
    <name type="scientific">Candidatus Avisuccinivibrio stercorigallinarum</name>
    <dbReference type="NCBI Taxonomy" id="2840704"/>
    <lineage>
        <taxon>Bacteria</taxon>
        <taxon>Pseudomonadati</taxon>
        <taxon>Pseudomonadota</taxon>
        <taxon>Gammaproteobacteria</taxon>
        <taxon>Aeromonadales</taxon>
        <taxon>Succinivibrionaceae</taxon>
        <taxon>Succinivibrionaceae incertae sedis</taxon>
        <taxon>Candidatus Avisuccinivibrio</taxon>
    </lineage>
</organism>
<accession>A0A9D9GS90</accession>
<dbReference type="EMBL" id="JADINH010000004">
    <property type="protein sequence ID" value="MBO8414816.1"/>
    <property type="molecule type" value="Genomic_DNA"/>
</dbReference>
<sequence length="94" mass="10458">MHTGLYDKIFTIIEEKTLQSEPALKAQTTSPRPEELTSALSRLIAQRLLQNLSELEDLKDESERTAKAEELCARLMAVLQADPSELPVTPPALL</sequence>
<feature type="non-terminal residue" evidence="1">
    <location>
        <position position="94"/>
    </location>
</feature>
<proteinExistence type="predicted"/>
<protein>
    <submittedName>
        <fullName evidence="1">Uncharacterized protein</fullName>
    </submittedName>
</protein>
<comment type="caution">
    <text evidence="1">The sequence shown here is derived from an EMBL/GenBank/DDBJ whole genome shotgun (WGS) entry which is preliminary data.</text>
</comment>
<gene>
    <name evidence="1" type="ORF">IAB19_00330</name>
</gene>
<dbReference type="Proteomes" id="UP000823631">
    <property type="component" value="Unassembled WGS sequence"/>
</dbReference>
<reference evidence="1" key="2">
    <citation type="journal article" date="2021" name="PeerJ">
        <title>Extensive microbial diversity within the chicken gut microbiome revealed by metagenomics and culture.</title>
        <authorList>
            <person name="Gilroy R."/>
            <person name="Ravi A."/>
            <person name="Getino M."/>
            <person name="Pursley I."/>
            <person name="Horton D.L."/>
            <person name="Alikhan N.F."/>
            <person name="Baker D."/>
            <person name="Gharbi K."/>
            <person name="Hall N."/>
            <person name="Watson M."/>
            <person name="Adriaenssens E.M."/>
            <person name="Foster-Nyarko E."/>
            <person name="Jarju S."/>
            <person name="Secka A."/>
            <person name="Antonio M."/>
            <person name="Oren A."/>
            <person name="Chaudhuri R.R."/>
            <person name="La Ragione R."/>
            <person name="Hildebrand F."/>
            <person name="Pallen M.J."/>
        </authorList>
    </citation>
    <scope>NUCLEOTIDE SEQUENCE</scope>
    <source>
        <strain evidence="1">17213</strain>
    </source>
</reference>
<evidence type="ECO:0000313" key="1">
    <source>
        <dbReference type="EMBL" id="MBO8414816.1"/>
    </source>
</evidence>
<reference evidence="1" key="1">
    <citation type="submission" date="2020-10" db="EMBL/GenBank/DDBJ databases">
        <authorList>
            <person name="Gilroy R."/>
        </authorList>
    </citation>
    <scope>NUCLEOTIDE SEQUENCE</scope>
    <source>
        <strain evidence="1">17213</strain>
    </source>
</reference>
<evidence type="ECO:0000313" key="2">
    <source>
        <dbReference type="Proteomes" id="UP000823631"/>
    </source>
</evidence>
<name>A0A9D9GS90_9GAMM</name>